<name>A0ACC2EX26_DIPCM</name>
<proteinExistence type="predicted"/>
<evidence type="ECO:0000313" key="2">
    <source>
        <dbReference type="Proteomes" id="UP001162992"/>
    </source>
</evidence>
<accession>A0ACC2EX26</accession>
<sequence>MLGISRRLIPKAPVFLQQQLHKRDIPHPLRTPLWALAPLGIFLGSLEWAHAKDSDTVPQTQDSSVPYVNSDKQSQLFPESLHQINLDKVISNDHTARWRVYTDMGRDLFSKGRLAESESYFLQALEEAKKGFGDNDPHVASSCNNLAELFRMKKEFDKAESLYLEAIKRLEQAMGSEHESVGFALHNLGGLYLLQRNLEKAHECYEINGKRLGVNHPEYANTMFHLGEVLRIMGKSADAEALVRDSVRVLEEAGAGNSKVTVRRMGRLAEMLVHSNQLQEAENLQRKIVHILDMAEGPEASSTVRALENLASTLLMRHKLDEAEELFRRCLEIKQKVSQSHSIQLWGPLFKLASIALEKGDALARQSGSLGALAEYEKAEALLQQALSIADRNWEELCAASATGGIFKRDNRFPVSIQPFHTQGFLALVRSLATIGLVGVSKLELPGFPEKEPERARAETEAALQKCRTLVKKPECAELSSLPVVRKEYAKCLQHLVKLQNISKYSTEEISLRQKEIQQLLKEVSSIDAEISR</sequence>
<dbReference type="Proteomes" id="UP001162992">
    <property type="component" value="Chromosome 1"/>
</dbReference>
<comment type="caution">
    <text evidence="1">The sequence shown here is derived from an EMBL/GenBank/DDBJ whole genome shotgun (WGS) entry which is preliminary data.</text>
</comment>
<dbReference type="EMBL" id="CM055092">
    <property type="protein sequence ID" value="KAJ7571022.1"/>
    <property type="molecule type" value="Genomic_DNA"/>
</dbReference>
<gene>
    <name evidence="1" type="ORF">O6H91_01G145400</name>
</gene>
<keyword evidence="2" id="KW-1185">Reference proteome</keyword>
<organism evidence="1 2">
    <name type="scientific">Diphasiastrum complanatum</name>
    <name type="common">Issler's clubmoss</name>
    <name type="synonym">Lycopodium complanatum</name>
    <dbReference type="NCBI Taxonomy" id="34168"/>
    <lineage>
        <taxon>Eukaryota</taxon>
        <taxon>Viridiplantae</taxon>
        <taxon>Streptophyta</taxon>
        <taxon>Embryophyta</taxon>
        <taxon>Tracheophyta</taxon>
        <taxon>Lycopodiopsida</taxon>
        <taxon>Lycopodiales</taxon>
        <taxon>Lycopodiaceae</taxon>
        <taxon>Lycopodioideae</taxon>
        <taxon>Diphasiastrum</taxon>
    </lineage>
</organism>
<evidence type="ECO:0000313" key="1">
    <source>
        <dbReference type="EMBL" id="KAJ7571022.1"/>
    </source>
</evidence>
<reference evidence="2" key="1">
    <citation type="journal article" date="2024" name="Proc. Natl. Acad. Sci. U.S.A.">
        <title>Extraordinary preservation of gene collinearity over three hundred million years revealed in homosporous lycophytes.</title>
        <authorList>
            <person name="Li C."/>
            <person name="Wickell D."/>
            <person name="Kuo L.Y."/>
            <person name="Chen X."/>
            <person name="Nie B."/>
            <person name="Liao X."/>
            <person name="Peng D."/>
            <person name="Ji J."/>
            <person name="Jenkins J."/>
            <person name="Williams M."/>
            <person name="Shu S."/>
            <person name="Plott C."/>
            <person name="Barry K."/>
            <person name="Rajasekar S."/>
            <person name="Grimwood J."/>
            <person name="Han X."/>
            <person name="Sun S."/>
            <person name="Hou Z."/>
            <person name="He W."/>
            <person name="Dai G."/>
            <person name="Sun C."/>
            <person name="Schmutz J."/>
            <person name="Leebens-Mack J.H."/>
            <person name="Li F.W."/>
            <person name="Wang L."/>
        </authorList>
    </citation>
    <scope>NUCLEOTIDE SEQUENCE [LARGE SCALE GENOMIC DNA]</scope>
    <source>
        <strain evidence="2">cv. PW_Plant_1</strain>
    </source>
</reference>
<protein>
    <submittedName>
        <fullName evidence="1">Uncharacterized protein</fullName>
    </submittedName>
</protein>